<dbReference type="CDD" id="cd10922">
    <property type="entry name" value="CE4_PelA_like_C"/>
    <property type="match status" value="1"/>
</dbReference>
<dbReference type="PANTHER" id="PTHR35882:SF2">
    <property type="entry name" value="PELA"/>
    <property type="match status" value="1"/>
</dbReference>
<dbReference type="PANTHER" id="PTHR35882">
    <property type="entry name" value="PELA"/>
    <property type="match status" value="1"/>
</dbReference>
<feature type="domain" description="Glycoside-hydrolase family GH114 TIM-barrel" evidence="1">
    <location>
        <begin position="53"/>
        <end position="257"/>
    </location>
</feature>
<reference evidence="2 3" key="1">
    <citation type="journal article" date="2009" name="J. Bacteriol.">
        <title>Complete and draft genome sequences of six members of the Aquificales.</title>
        <authorList>
            <person name="Reysenbach A.L."/>
            <person name="Hamamura N."/>
            <person name="Podar M."/>
            <person name="Griffiths E."/>
            <person name="Ferreira S."/>
            <person name="Hochstein R."/>
            <person name="Heidelberg J."/>
            <person name="Johnson J."/>
            <person name="Mead D."/>
            <person name="Pohorille A."/>
            <person name="Sarmiento M."/>
            <person name="Schweighofer K."/>
            <person name="Seshadri R."/>
            <person name="Voytek M.A."/>
        </authorList>
    </citation>
    <scope>NUCLEOTIDE SEQUENCE [LARGE SCALE GENOMIC DNA]</scope>
    <source>
        <strain evidence="3">DSM 14350 / EX-H1</strain>
    </source>
</reference>
<dbReference type="Pfam" id="PF03537">
    <property type="entry name" value="Glyco_hydro_114"/>
    <property type="match status" value="1"/>
</dbReference>
<dbReference type="AlphaFoldDB" id="C0QR31"/>
<evidence type="ECO:0000259" key="1">
    <source>
        <dbReference type="Pfam" id="PF03537"/>
    </source>
</evidence>
<dbReference type="PaxDb" id="123214-PERMA_1358"/>
<proteinExistence type="predicted"/>
<dbReference type="InterPro" id="IPR013785">
    <property type="entry name" value="Aldolase_TIM"/>
</dbReference>
<dbReference type="HOGENOM" id="CLU_014516_0_0_0"/>
<dbReference type="InterPro" id="IPR017853">
    <property type="entry name" value="GH"/>
</dbReference>
<dbReference type="InterPro" id="IPR016925">
    <property type="entry name" value="UCP029570"/>
</dbReference>
<dbReference type="STRING" id="123214.PERMA_1358"/>
<organism evidence="2 3">
    <name type="scientific">Persephonella marina (strain DSM 14350 / EX-H1)</name>
    <dbReference type="NCBI Taxonomy" id="123214"/>
    <lineage>
        <taxon>Bacteria</taxon>
        <taxon>Pseudomonadati</taxon>
        <taxon>Aquificota</taxon>
        <taxon>Aquificia</taxon>
        <taxon>Aquificales</taxon>
        <taxon>Hydrogenothermaceae</taxon>
        <taxon>Persephonella</taxon>
    </lineage>
</organism>
<dbReference type="SUPFAM" id="SSF51445">
    <property type="entry name" value="(Trans)glycosidases"/>
    <property type="match status" value="1"/>
</dbReference>
<dbReference type="RefSeq" id="WP_012675801.1">
    <property type="nucleotide sequence ID" value="NC_012440.1"/>
</dbReference>
<dbReference type="InterPro" id="IPR004352">
    <property type="entry name" value="GH114_TIM-barrel"/>
</dbReference>
<dbReference type="EMBL" id="CP001230">
    <property type="protein sequence ID" value="ACO03562.1"/>
    <property type="molecule type" value="Genomic_DNA"/>
</dbReference>
<name>C0QR31_PERMH</name>
<evidence type="ECO:0000313" key="3">
    <source>
        <dbReference type="Proteomes" id="UP000001366"/>
    </source>
</evidence>
<protein>
    <submittedName>
        <fullName evidence="2">Polysaccharide deacetylase</fullName>
    </submittedName>
</protein>
<dbReference type="KEGG" id="pmx:PERMA_1358"/>
<dbReference type="Proteomes" id="UP000001366">
    <property type="component" value="Chromosome"/>
</dbReference>
<accession>C0QR31</accession>
<dbReference type="Gene3D" id="3.20.20.70">
    <property type="entry name" value="Aldolase class I"/>
    <property type="match status" value="1"/>
</dbReference>
<evidence type="ECO:0000313" key="2">
    <source>
        <dbReference type="EMBL" id="ACO03562.1"/>
    </source>
</evidence>
<gene>
    <name evidence="2" type="ordered locus">PERMA_1358</name>
</gene>
<dbReference type="OrthoDB" id="7292394at2"/>
<keyword evidence="3" id="KW-1185">Reference proteome</keyword>
<dbReference type="eggNOG" id="COG3868">
    <property type="taxonomic scope" value="Bacteria"/>
</dbReference>
<dbReference type="PIRSF" id="PIRSF029570">
    <property type="entry name" value="UCP029570"/>
    <property type="match status" value="1"/>
</dbReference>
<sequence length="900" mass="105635">MRHSCFSKILLILVLFINAFGNEKTAVCFYYDHSPPEEMFYLCDYLVVDPSHNIEKKGHSKLLAYVSLEEGESYRDYFKDIKDEWVIGKNIHWKTVILDLRNEEYQKFLIKRVFNRLKDYDGFFLDTLDSYQIALKDKRSKAEYQDALVGFIKRLKNLYPDKEIIINRGFEIVKRVEDTVDAVAVESLFYGLDPGSMDYRPVPEKDRRWILEKLSSIKLPVIVIDYLPPKEKKKALEISKKIQEKGFIPWIIDKDLKTFGTSYFQFIPRKVLILYDGKAVKKEYSAAHRLGSLVFEYLGYIPVLWDINRGLPDGYTVDRYAGIVVWLQSQTVENYQDFYRWVRKKIDEGNRLVFVESFGFPLEEKYLRPLGIDIFKNRSGMFDNEKIIYKEDIFDFEAELSLEYSDLLLYPEKGRPLIKVENSKGQIYSPASITPWGGYILNGAFLKTDIEDLWVVNPFKFFKKALRLRDIPAPDTTTENGRRILFVHIDGDGFMERTEWEREKFASEIIKEKIIKIFRIPHTVSVIEGEIAPYGLYPDLSHKLEDIARQIFRLDNVEAASHSFSHPFKWEKLYDGKQNRDYSLPIKNYTFDLKREIIGSVDYINRRLLPENKKVKVFQWTGDCMPPAEAVRLTYEAGLLNINGGDTKATKKEPYLVYVSPMGIDKDGYFQVYSAMQNENIYTDEWKGPFYGYQNVIQTFELTEKPRRLKPINIYYHFYSGSKIASLKALQKVYRYALSQEVTPLYTSEWIKRVLDFRKIALGFDGKNWIVSGDGDLRTLRFDRPVDINIKESSGVVGYRKEKNRTYIHLDGSGRYLISEGKPEFPYIRDFNGIVKGFIKDKKKMKITLKSYIPAELTVYKPESCDLRIKNRDDYIVERDGYFRYIFTEKGEIIIEGDCR</sequence>